<sequence>MKTFKIMALYLFAAGFFLAGVAHFIYDTGFAAMLPDFVPFKLEVVYVTAIIEWMLSLFLIFPQTRRLAGIATAIFLLAVLPANIYAAIHGIPAPWSEETNLTALWIRPLFQPLLIWWVLAVSK</sequence>
<keyword evidence="1" id="KW-1133">Transmembrane helix</keyword>
<gene>
    <name evidence="2" type="ORF">ACFQMN_09605</name>
</gene>
<organism evidence="2 3">
    <name type="scientific">Halobacillus campisalis</name>
    <dbReference type="NCBI Taxonomy" id="435909"/>
    <lineage>
        <taxon>Bacteria</taxon>
        <taxon>Bacillati</taxon>
        <taxon>Bacillota</taxon>
        <taxon>Bacilli</taxon>
        <taxon>Bacillales</taxon>
        <taxon>Bacillaceae</taxon>
        <taxon>Halobacillus</taxon>
    </lineage>
</organism>
<keyword evidence="1" id="KW-0472">Membrane</keyword>
<feature type="transmembrane region" description="Helical" evidence="1">
    <location>
        <begin position="103"/>
        <end position="121"/>
    </location>
</feature>
<feature type="transmembrane region" description="Helical" evidence="1">
    <location>
        <begin position="67"/>
        <end position="91"/>
    </location>
</feature>
<keyword evidence="1" id="KW-0812">Transmembrane</keyword>
<reference evidence="3" key="1">
    <citation type="journal article" date="2019" name="Int. J. Syst. Evol. Microbiol.">
        <title>The Global Catalogue of Microorganisms (GCM) 10K type strain sequencing project: providing services to taxonomists for standard genome sequencing and annotation.</title>
        <authorList>
            <consortium name="The Broad Institute Genomics Platform"/>
            <consortium name="The Broad Institute Genome Sequencing Center for Infectious Disease"/>
            <person name="Wu L."/>
            <person name="Ma J."/>
        </authorList>
    </citation>
    <scope>NUCLEOTIDE SEQUENCE [LARGE SCALE GENOMIC DNA]</scope>
    <source>
        <strain evidence="3">CCUG 73951</strain>
    </source>
</reference>
<accession>A0ABW2K324</accession>
<evidence type="ECO:0000256" key="1">
    <source>
        <dbReference type="SAM" id="Phobius"/>
    </source>
</evidence>
<proteinExistence type="predicted"/>
<evidence type="ECO:0000313" key="2">
    <source>
        <dbReference type="EMBL" id="MFC7321135.1"/>
    </source>
</evidence>
<dbReference type="RefSeq" id="WP_253935801.1">
    <property type="nucleotide sequence ID" value="NZ_JAPVRC010000009.1"/>
</dbReference>
<dbReference type="Proteomes" id="UP001596494">
    <property type="component" value="Unassembled WGS sequence"/>
</dbReference>
<dbReference type="PANTHER" id="PTHR36974:SF1">
    <property type="entry name" value="DOXX FAMILY MEMBRANE PROTEIN"/>
    <property type="match status" value="1"/>
</dbReference>
<keyword evidence="3" id="KW-1185">Reference proteome</keyword>
<protein>
    <recommendedName>
        <fullName evidence="4">DoxX family protein</fullName>
    </recommendedName>
</protein>
<evidence type="ECO:0000313" key="3">
    <source>
        <dbReference type="Proteomes" id="UP001596494"/>
    </source>
</evidence>
<evidence type="ECO:0008006" key="4">
    <source>
        <dbReference type="Google" id="ProtNLM"/>
    </source>
</evidence>
<dbReference type="EMBL" id="JBHTBY010000007">
    <property type="protein sequence ID" value="MFC7321135.1"/>
    <property type="molecule type" value="Genomic_DNA"/>
</dbReference>
<comment type="caution">
    <text evidence="2">The sequence shown here is derived from an EMBL/GenBank/DDBJ whole genome shotgun (WGS) entry which is preliminary data.</text>
</comment>
<feature type="transmembrane region" description="Helical" evidence="1">
    <location>
        <begin position="38"/>
        <end position="60"/>
    </location>
</feature>
<feature type="transmembrane region" description="Helical" evidence="1">
    <location>
        <begin position="7"/>
        <end position="26"/>
    </location>
</feature>
<name>A0ABW2K324_9BACI</name>
<dbReference type="PANTHER" id="PTHR36974">
    <property type="entry name" value="MEMBRANE PROTEIN-RELATED"/>
    <property type="match status" value="1"/>
</dbReference>